<comment type="function">
    <text evidence="5">Bidirectionally degrades single-stranded DNA into large acid-insoluble oligonucleotides, which are then degraded further into small acid-soluble oligonucleotides.</text>
</comment>
<name>A0ABY4CIH2_9BACL</name>
<comment type="catalytic activity">
    <reaction evidence="5 6">
        <text>Exonucleolytic cleavage in either 5'- to 3'- or 3'- to 5'-direction to yield nucleoside 5'-phosphates.</text>
        <dbReference type="EC" id="3.1.11.6"/>
    </reaction>
</comment>
<dbReference type="PANTHER" id="PTHR30008:SF0">
    <property type="entry name" value="EXODEOXYRIBONUCLEASE 7 LARGE SUBUNIT"/>
    <property type="match status" value="1"/>
</dbReference>
<evidence type="ECO:0000256" key="6">
    <source>
        <dbReference type="RuleBase" id="RU004355"/>
    </source>
</evidence>
<evidence type="ECO:0000256" key="4">
    <source>
        <dbReference type="ARBA" id="ARBA00022839"/>
    </source>
</evidence>
<comment type="subunit">
    <text evidence="5">Heterooligomer composed of large and small subunits.</text>
</comment>
<evidence type="ECO:0000313" key="11">
    <source>
        <dbReference type="Proteomes" id="UP000830167"/>
    </source>
</evidence>
<dbReference type="InterPro" id="IPR025824">
    <property type="entry name" value="OB-fold_nuc-bd_dom"/>
</dbReference>
<dbReference type="Pfam" id="PF02601">
    <property type="entry name" value="Exonuc_VII_L"/>
    <property type="match status" value="1"/>
</dbReference>
<evidence type="ECO:0000313" key="10">
    <source>
        <dbReference type="EMBL" id="UOF90104.1"/>
    </source>
</evidence>
<dbReference type="HAMAP" id="MF_00378">
    <property type="entry name" value="Exonuc_7_L"/>
    <property type="match status" value="1"/>
</dbReference>
<keyword evidence="4 5" id="KW-0269">Exonuclease</keyword>
<dbReference type="InterPro" id="IPR020579">
    <property type="entry name" value="Exonuc_VII_lsu_C"/>
</dbReference>
<dbReference type="EC" id="3.1.11.6" evidence="5"/>
<dbReference type="Proteomes" id="UP000830167">
    <property type="component" value="Chromosome"/>
</dbReference>
<organism evidence="10 11">
    <name type="scientific">Fodinisporobacter ferrooxydans</name>
    <dbReference type="NCBI Taxonomy" id="2901836"/>
    <lineage>
        <taxon>Bacteria</taxon>
        <taxon>Bacillati</taxon>
        <taxon>Bacillota</taxon>
        <taxon>Bacilli</taxon>
        <taxon>Bacillales</taxon>
        <taxon>Alicyclobacillaceae</taxon>
        <taxon>Fodinisporobacter</taxon>
    </lineage>
</organism>
<evidence type="ECO:0000256" key="1">
    <source>
        <dbReference type="ARBA" id="ARBA00022490"/>
    </source>
</evidence>
<gene>
    <name evidence="5 10" type="primary">xseA</name>
    <name evidence="10" type="ORF">LSG31_19920</name>
</gene>
<protein>
    <recommendedName>
        <fullName evidence="5">Exodeoxyribonuclease 7 large subunit</fullName>
        <ecNumber evidence="5">3.1.11.6</ecNumber>
    </recommendedName>
    <alternativeName>
        <fullName evidence="5">Exodeoxyribonuclease VII large subunit</fullName>
        <shortName evidence="5">Exonuclease VII large subunit</shortName>
    </alternativeName>
</protein>
<evidence type="ECO:0000259" key="8">
    <source>
        <dbReference type="Pfam" id="PF02601"/>
    </source>
</evidence>
<evidence type="ECO:0000256" key="3">
    <source>
        <dbReference type="ARBA" id="ARBA00022801"/>
    </source>
</evidence>
<dbReference type="GO" id="GO:0008855">
    <property type="term" value="F:exodeoxyribonuclease VII activity"/>
    <property type="evidence" value="ECO:0007669"/>
    <property type="project" value="UniProtKB-EC"/>
</dbReference>
<feature type="domain" description="Exonuclease VII large subunit C-terminal" evidence="8">
    <location>
        <begin position="133"/>
        <end position="450"/>
    </location>
</feature>
<dbReference type="Pfam" id="PF13742">
    <property type="entry name" value="tRNA_anti_2"/>
    <property type="match status" value="1"/>
</dbReference>
<reference evidence="10" key="1">
    <citation type="submission" date="2021-12" db="EMBL/GenBank/DDBJ databases">
        <title>Alicyclobacillaceae gen. nov., sp. nov., isolated from chalcocite enrichment system.</title>
        <authorList>
            <person name="Jiang Z."/>
        </authorList>
    </citation>
    <scope>NUCLEOTIDE SEQUENCE</scope>
    <source>
        <strain evidence="10">MYW30-H2</strain>
    </source>
</reference>
<keyword evidence="3 5" id="KW-0378">Hydrolase</keyword>
<dbReference type="InterPro" id="IPR003753">
    <property type="entry name" value="Exonuc_VII_L"/>
</dbReference>
<evidence type="ECO:0000256" key="7">
    <source>
        <dbReference type="SAM" id="MobiDB-lite"/>
    </source>
</evidence>
<keyword evidence="1 5" id="KW-0963">Cytoplasm</keyword>
<proteinExistence type="inferred from homology"/>
<feature type="region of interest" description="Disordered" evidence="7">
    <location>
        <begin position="458"/>
        <end position="487"/>
    </location>
</feature>
<comment type="similarity">
    <text evidence="5 6">Belongs to the XseA family.</text>
</comment>
<dbReference type="CDD" id="cd04489">
    <property type="entry name" value="ExoVII_LU_OBF"/>
    <property type="match status" value="1"/>
</dbReference>
<evidence type="ECO:0000259" key="9">
    <source>
        <dbReference type="Pfam" id="PF13742"/>
    </source>
</evidence>
<evidence type="ECO:0000256" key="5">
    <source>
        <dbReference type="HAMAP-Rule" id="MF_00378"/>
    </source>
</evidence>
<evidence type="ECO:0000256" key="2">
    <source>
        <dbReference type="ARBA" id="ARBA00022722"/>
    </source>
</evidence>
<dbReference type="RefSeq" id="WP_347436793.1">
    <property type="nucleotide sequence ID" value="NZ_CP089291.1"/>
</dbReference>
<feature type="domain" description="OB-fold nucleic acid binding" evidence="9">
    <location>
        <begin position="15"/>
        <end position="110"/>
    </location>
</feature>
<keyword evidence="2 5" id="KW-0540">Nuclease</keyword>
<accession>A0ABY4CIH2</accession>
<feature type="compositionally biased region" description="Low complexity" evidence="7">
    <location>
        <begin position="471"/>
        <end position="487"/>
    </location>
</feature>
<comment type="subcellular location">
    <subcellularLocation>
        <location evidence="5 6">Cytoplasm</location>
    </subcellularLocation>
</comment>
<sequence>MVSGFMAKTSIETILSIGELNLYVKRLMQTDPVLANVWVRGEISNFTHHSRGHMYFTLKDDQSRIRAVMFAGKNRNLMFLPKDGTKVIARGFVDVYERDGQYQFYVEEMQPDGIGALHLAFQQLKERLEKEGLFAQERKRMLPVFPKVVGVITSPTGAAVRDIITTIQRRCPAVHVLLHPVLVQGRDAAPSVAKAIETMNQLGEADVLIVGRGGGSLEELWAFNEEIVARAIYQSRIPVISAVGHETDFTIADFAADVRAATPTAAAELAVPHLSDLLRHVDQLRDRLSATLHGMVKERRKHFERLAASSVFIRPAHTLLEKKQYVDHLENQLELVLTQLAKRLNRRLSDATQTLTACDPKHRIAKASGETRLLQQRLVKAVQERYHTGERNFERLLDKLEMLNPLHAMRRGFSLTFKDRKATQMVKSLRDVQPGDIVHVRLQDGMLDCQVWGMEEIDDDETSGKNGEYGGQSRSQSRPTSRSGNNV</sequence>
<dbReference type="NCBIfam" id="TIGR00237">
    <property type="entry name" value="xseA"/>
    <property type="match status" value="1"/>
</dbReference>
<dbReference type="EMBL" id="CP089291">
    <property type="protein sequence ID" value="UOF90104.1"/>
    <property type="molecule type" value="Genomic_DNA"/>
</dbReference>
<keyword evidence="11" id="KW-1185">Reference proteome</keyword>
<dbReference type="PANTHER" id="PTHR30008">
    <property type="entry name" value="EXODEOXYRIBONUCLEASE 7 LARGE SUBUNIT"/>
    <property type="match status" value="1"/>
</dbReference>